<dbReference type="VEuPathDB" id="AmoebaDB:EHI8A_041420"/>
<keyword evidence="1" id="KW-0732">Signal</keyword>
<dbReference type="Gene3D" id="3.60.15.10">
    <property type="entry name" value="Ribonuclease Z/Hydroxyacylglutathione hydrolase-like"/>
    <property type="match status" value="1"/>
</dbReference>
<dbReference type="InterPro" id="IPR052159">
    <property type="entry name" value="Competence_DNA_uptake"/>
</dbReference>
<dbReference type="VEuPathDB" id="AmoebaDB:EHI7A_042550"/>
<accession>A0A5K1V364</accession>
<feature type="chain" id="PRO_5023823909" evidence="1">
    <location>
        <begin position="18"/>
        <end position="380"/>
    </location>
</feature>
<dbReference type="VEuPathDB" id="AmoebaDB:EHI_156240"/>
<dbReference type="PANTHER" id="PTHR30619">
    <property type="entry name" value="DNA INTERNALIZATION/COMPETENCE PROTEIN COMEC/REC2"/>
    <property type="match status" value="1"/>
</dbReference>
<name>A0A5K1V364_ENTHI</name>
<evidence type="ECO:0000313" key="3">
    <source>
        <dbReference type="Proteomes" id="UP000078387"/>
    </source>
</evidence>
<dbReference type="Proteomes" id="UP000078387">
    <property type="component" value="Unassembled WGS sequence"/>
</dbReference>
<protein>
    <submittedName>
        <fullName evidence="2">Competence protein comec putative</fullName>
    </submittedName>
</protein>
<dbReference type="VEuPathDB" id="AmoebaDB:KM1_075600"/>
<dbReference type="InterPro" id="IPR036866">
    <property type="entry name" value="RibonucZ/Hydroxyglut_hydro"/>
</dbReference>
<gene>
    <name evidence="2" type="ORF">CL6EHI_156240</name>
</gene>
<reference evidence="2 3" key="1">
    <citation type="submission" date="2016-05" db="EMBL/GenBank/DDBJ databases">
        <title>First whole genome sequencing of Entamoeba histolytica HM1:IMSS-clone-6.</title>
        <authorList>
            <person name="Mukherjee Avik.K."/>
            <person name="Izumyama S."/>
            <person name="Nakada-Tsukui K."/>
            <person name="Nozaki T."/>
        </authorList>
    </citation>
    <scope>NUCLEOTIDE SEQUENCE [LARGE SCALE GENOMIC DNA]</scope>
    <source>
        <strain evidence="2 3">HM1:IMSS clone 6</strain>
    </source>
</reference>
<dbReference type="VEuPathDB" id="AmoebaDB:EHI5A_106260"/>
<evidence type="ECO:0000313" key="2">
    <source>
        <dbReference type="EMBL" id="GAT96215.1"/>
    </source>
</evidence>
<dbReference type="OMA" id="WYLMETA"/>
<feature type="signal peptide" evidence="1">
    <location>
        <begin position="1"/>
        <end position="17"/>
    </location>
</feature>
<comment type="caution">
    <text evidence="2">The sequence shown here is derived from an EMBL/GenBank/DDBJ whole genome shotgun (WGS) entry which is preliminary data.</text>
</comment>
<proteinExistence type="predicted"/>
<dbReference type="SUPFAM" id="SSF56281">
    <property type="entry name" value="Metallo-hydrolase/oxidoreductase"/>
    <property type="match status" value="1"/>
</dbReference>
<dbReference type="AlphaFoldDB" id="A0A5K1V364"/>
<dbReference type="EMBL" id="BDEQ01000001">
    <property type="protein sequence ID" value="GAT96215.1"/>
    <property type="molecule type" value="Genomic_DNA"/>
</dbReference>
<sequence>MIVILLLISFIFSFAYANTGLDIHLFDVGQADAQLIVFPSGYSILVDAGEKKTGSMNCKMIAERIKAILGKSHVDVAVLTHLHLDHVGMPYKNGFWYLMEKAGITFGKFIDRDAGVVKNGFTACTTAVSENIEWHNVGTYSSTAIKWLCYATNKQLQNNITGIREIAVPCSNQINPPDEGASVEIVISDALGVISDGKPLAADYHDQKNVPSENDYSISLRIQLGDFVYSTSGDLDGQDSGSRFGYLYHNIESLYKDVVGEVDLYKANHHGSEHSNNAEWLGVLKPTVSLISCGHGNLYKHPTEPAVSLMNKYSKKIYLTEDCNAAVTDKFDKIVIVGSEIIVHYQPKSSSFTVSNIGNTFKHSYNVKKNKPQRKACGVI</sequence>
<dbReference type="PANTHER" id="PTHR30619:SF1">
    <property type="entry name" value="RECOMBINATION PROTEIN 2"/>
    <property type="match status" value="1"/>
</dbReference>
<evidence type="ECO:0000256" key="1">
    <source>
        <dbReference type="SAM" id="SignalP"/>
    </source>
</evidence>
<organism evidence="2 3">
    <name type="scientific">Entamoeba histolytica</name>
    <dbReference type="NCBI Taxonomy" id="5759"/>
    <lineage>
        <taxon>Eukaryota</taxon>
        <taxon>Amoebozoa</taxon>
        <taxon>Evosea</taxon>
        <taxon>Archamoebae</taxon>
        <taxon>Mastigamoebida</taxon>
        <taxon>Entamoebidae</taxon>
        <taxon>Entamoeba</taxon>
    </lineage>
</organism>